<dbReference type="Pfam" id="PF24606">
    <property type="entry name" value="CEMIP_beta-hel"/>
    <property type="match status" value="1"/>
</dbReference>
<organism evidence="5 6">
    <name type="scientific">Effrenium voratum</name>
    <dbReference type="NCBI Taxonomy" id="2562239"/>
    <lineage>
        <taxon>Eukaryota</taxon>
        <taxon>Sar</taxon>
        <taxon>Alveolata</taxon>
        <taxon>Dinophyceae</taxon>
        <taxon>Suessiales</taxon>
        <taxon>Symbiodiniaceae</taxon>
        <taxon>Effrenium</taxon>
    </lineage>
</organism>
<evidence type="ECO:0000313" key="6">
    <source>
        <dbReference type="Proteomes" id="UP001178507"/>
    </source>
</evidence>
<keyword evidence="3" id="KW-0732">Signal</keyword>
<comment type="caution">
    <text evidence="5">The sequence shown here is derived from an EMBL/GenBank/DDBJ whole genome shotgun (WGS) entry which is preliminary data.</text>
</comment>
<accession>A0AA36MVN9</accession>
<dbReference type="InterPro" id="IPR052334">
    <property type="entry name" value="G8_domain-comF-like"/>
</dbReference>
<comment type="similarity">
    <text evidence="2">Belongs to the comF family.</text>
</comment>
<evidence type="ECO:0000259" key="4">
    <source>
        <dbReference type="PROSITE" id="PS51484"/>
    </source>
</evidence>
<protein>
    <recommendedName>
        <fullName evidence="4">G8 domain-containing protein</fullName>
    </recommendedName>
</protein>
<evidence type="ECO:0000256" key="1">
    <source>
        <dbReference type="ARBA" id="ARBA00023180"/>
    </source>
</evidence>
<dbReference type="EMBL" id="CAUJNA010000818">
    <property type="protein sequence ID" value="CAJ1381541.1"/>
    <property type="molecule type" value="Genomic_DNA"/>
</dbReference>
<keyword evidence="6" id="KW-1185">Reference proteome</keyword>
<dbReference type="InterPro" id="IPR019316">
    <property type="entry name" value="G8_domain"/>
</dbReference>
<evidence type="ECO:0000256" key="3">
    <source>
        <dbReference type="SAM" id="SignalP"/>
    </source>
</evidence>
<dbReference type="SMART" id="SM01225">
    <property type="entry name" value="G8"/>
    <property type="match status" value="1"/>
</dbReference>
<dbReference type="Pfam" id="PF10162">
    <property type="entry name" value="G8"/>
    <property type="match status" value="1"/>
</dbReference>
<sequence>MAMHSGVAIVPAIALVAVSMWYRPATPSSASQKAARGRAQRIQKRIHGGGFSGTKSLSMIQLKPELKQQVSVEMEQTPYTPAFEQLRMPGAGSGAASGCPHQAEQIAGRARGGVGGIVKVALGNLVAPKGGSYLLSDSANLGSLTVASGAELVVAPNVDLSLRALYVEGLGGTLRMGSATCPLSGVTVTFTGAGDKGARSSNPLETKGLVVGDGGLLEVFGVRYAPTWTRLSAQAQAGSSTLQLMDEVDWQVGQQIVVITTAWTDDPDDHQNEVREITAVTISEPLQHDHYGGPEYFAEVALLSRSITFQGDEASEGSRYGGHFMCMGSAVCRVAGVLAYRMGQENVMGRYAFHFHMMGDVAGESFFEDNAVRHSFFRAFTIHGTSSSRASRNVAYDVSGSAYYLEDGIEENNLFDYNLAARVRIIDQLSDYGGGGQGGGVTVHTQPSRIVPTDATAVGFYCTNAKNRLGV</sequence>
<dbReference type="InterPro" id="IPR055401">
    <property type="entry name" value="CEMIP_beta-hel_dom"/>
</dbReference>
<reference evidence="5" key="1">
    <citation type="submission" date="2023-08" db="EMBL/GenBank/DDBJ databases">
        <authorList>
            <person name="Chen Y."/>
            <person name="Shah S."/>
            <person name="Dougan E. K."/>
            <person name="Thang M."/>
            <person name="Chan C."/>
        </authorList>
    </citation>
    <scope>NUCLEOTIDE SEQUENCE</scope>
</reference>
<feature type="domain" description="G8" evidence="4">
    <location>
        <begin position="111"/>
        <end position="233"/>
    </location>
</feature>
<gene>
    <name evidence="5" type="ORF">EVOR1521_LOCUS9195</name>
</gene>
<dbReference type="Proteomes" id="UP001178507">
    <property type="component" value="Unassembled WGS sequence"/>
</dbReference>
<dbReference type="PROSITE" id="PS51484">
    <property type="entry name" value="G8"/>
    <property type="match status" value="1"/>
</dbReference>
<proteinExistence type="inferred from homology"/>
<dbReference type="PANTHER" id="PTHR47687:SF4">
    <property type="entry name" value="G8 DOMAIN-CONTAINING PROTEIN DDB_G0286311-RELATED"/>
    <property type="match status" value="1"/>
</dbReference>
<evidence type="ECO:0000256" key="2">
    <source>
        <dbReference type="ARBA" id="ARBA00038413"/>
    </source>
</evidence>
<feature type="chain" id="PRO_5041402051" description="G8 domain-containing protein" evidence="3">
    <location>
        <begin position="28"/>
        <end position="471"/>
    </location>
</feature>
<name>A0AA36MVN9_9DINO</name>
<keyword evidence="1" id="KW-0325">Glycoprotein</keyword>
<feature type="signal peptide" evidence="3">
    <location>
        <begin position="1"/>
        <end position="27"/>
    </location>
</feature>
<evidence type="ECO:0000313" key="5">
    <source>
        <dbReference type="EMBL" id="CAJ1381541.1"/>
    </source>
</evidence>
<dbReference type="AlphaFoldDB" id="A0AA36MVN9"/>
<dbReference type="PANTHER" id="PTHR47687">
    <property type="entry name" value="G8 DOMAIN-CONTAINING PROTEIN DDB_G0288475-RELATED"/>
    <property type="match status" value="1"/>
</dbReference>